<evidence type="ECO:0000313" key="2">
    <source>
        <dbReference type="EMBL" id="KAA8585782.1"/>
    </source>
</evidence>
<name>A0A5J5CTP6_9PERO</name>
<accession>A0A5J5CTP6</accession>
<sequence length="221" mass="24199">MSSCPQSPGRPQRSKRRCLSAAVGGRGFVPASSLRALHLGPWLEAPRPPASCSSSSSSSSSYLTPVSEEEVEEGASPGGHSPVCLSRRLKQRLTAAASTAAESLSFLTEEEKRWLDGEQGDAPTGTEEIVISDEEDEAVVRSAQEDEDEAFARSLQAQFDQEETHRHQHLHHHHLLHHQLSHHRALLAFEDRQGPVVSRKLTRGQIQRFPTKTFQAGAGNT</sequence>
<dbReference type="Proteomes" id="UP000327493">
    <property type="component" value="Chromosome 15"/>
</dbReference>
<organism evidence="2 3">
    <name type="scientific">Etheostoma spectabile</name>
    <name type="common">orangethroat darter</name>
    <dbReference type="NCBI Taxonomy" id="54343"/>
    <lineage>
        <taxon>Eukaryota</taxon>
        <taxon>Metazoa</taxon>
        <taxon>Chordata</taxon>
        <taxon>Craniata</taxon>
        <taxon>Vertebrata</taxon>
        <taxon>Euteleostomi</taxon>
        <taxon>Actinopterygii</taxon>
        <taxon>Neopterygii</taxon>
        <taxon>Teleostei</taxon>
        <taxon>Neoteleostei</taxon>
        <taxon>Acanthomorphata</taxon>
        <taxon>Eupercaria</taxon>
        <taxon>Perciformes</taxon>
        <taxon>Percoidei</taxon>
        <taxon>Percidae</taxon>
        <taxon>Etheostomatinae</taxon>
        <taxon>Etheostoma</taxon>
    </lineage>
</organism>
<dbReference type="AlphaFoldDB" id="A0A5J5CTP6"/>
<feature type="region of interest" description="Disordered" evidence="1">
    <location>
        <begin position="45"/>
        <end position="83"/>
    </location>
</feature>
<proteinExistence type="predicted"/>
<gene>
    <name evidence="2" type="ORF">FQN60_004476</name>
</gene>
<dbReference type="EMBL" id="VOFY01000015">
    <property type="protein sequence ID" value="KAA8585782.1"/>
    <property type="molecule type" value="Genomic_DNA"/>
</dbReference>
<reference evidence="2 3" key="1">
    <citation type="submission" date="2019-08" db="EMBL/GenBank/DDBJ databases">
        <title>A chromosome-level genome assembly, high-density linkage maps, and genome scans reveal the genomic architecture of hybrid incompatibilities underlying speciation via character displacement in darters (Percidae: Etheostominae).</title>
        <authorList>
            <person name="Moran R.L."/>
            <person name="Catchen J.M."/>
            <person name="Fuller R.C."/>
        </authorList>
    </citation>
    <scope>NUCLEOTIDE SEQUENCE [LARGE SCALE GENOMIC DNA]</scope>
    <source>
        <strain evidence="2">EspeVRDwgs_2016</strain>
        <tissue evidence="2">Muscle</tissue>
    </source>
</reference>
<evidence type="ECO:0000256" key="1">
    <source>
        <dbReference type="SAM" id="MobiDB-lite"/>
    </source>
</evidence>
<protein>
    <submittedName>
        <fullName evidence="2">Uncharacterized protein</fullName>
    </submittedName>
</protein>
<feature type="non-terminal residue" evidence="2">
    <location>
        <position position="221"/>
    </location>
</feature>
<comment type="caution">
    <text evidence="2">The sequence shown here is derived from an EMBL/GenBank/DDBJ whole genome shotgun (WGS) entry which is preliminary data.</text>
</comment>
<keyword evidence="3" id="KW-1185">Reference proteome</keyword>
<feature type="region of interest" description="Disordered" evidence="1">
    <location>
        <begin position="1"/>
        <end position="20"/>
    </location>
</feature>
<feature type="compositionally biased region" description="Low complexity" evidence="1">
    <location>
        <begin position="51"/>
        <end position="61"/>
    </location>
</feature>
<evidence type="ECO:0000313" key="3">
    <source>
        <dbReference type="Proteomes" id="UP000327493"/>
    </source>
</evidence>